<evidence type="ECO:0000313" key="9">
    <source>
        <dbReference type="Proteomes" id="UP000824243"/>
    </source>
</evidence>
<dbReference type="Gene3D" id="1.10.1740.10">
    <property type="match status" value="1"/>
</dbReference>
<reference evidence="8" key="1">
    <citation type="journal article" date="2021" name="PeerJ">
        <title>Extensive microbial diversity within the chicken gut microbiome revealed by metagenomics and culture.</title>
        <authorList>
            <person name="Gilroy R."/>
            <person name="Ravi A."/>
            <person name="Getino M."/>
            <person name="Pursley I."/>
            <person name="Horton D.L."/>
            <person name="Alikhan N.F."/>
            <person name="Baker D."/>
            <person name="Gharbi K."/>
            <person name="Hall N."/>
            <person name="Watson M."/>
            <person name="Adriaenssens E.M."/>
            <person name="Foster-Nyarko E."/>
            <person name="Jarju S."/>
            <person name="Secka A."/>
            <person name="Antonio M."/>
            <person name="Oren A."/>
            <person name="Chaudhuri R.R."/>
            <person name="La Ragione R."/>
            <person name="Hildebrand F."/>
            <person name="Pallen M.J."/>
        </authorList>
    </citation>
    <scope>NUCLEOTIDE SEQUENCE</scope>
    <source>
        <strain evidence="8">ChiSjej5B23-15282</strain>
    </source>
</reference>
<reference evidence="8" key="2">
    <citation type="submission" date="2021-04" db="EMBL/GenBank/DDBJ databases">
        <authorList>
            <person name="Gilroy R."/>
        </authorList>
    </citation>
    <scope>NUCLEOTIDE SEQUENCE</scope>
    <source>
        <strain evidence="8">ChiSjej5B23-15282</strain>
    </source>
</reference>
<comment type="caution">
    <text evidence="8">The sequence shown here is derived from an EMBL/GenBank/DDBJ whole genome shotgun (WGS) entry which is preliminary data.</text>
</comment>
<organism evidence="8 9">
    <name type="scientific">Candidatus Mediterraneibacter caccavium</name>
    <dbReference type="NCBI Taxonomy" id="2838661"/>
    <lineage>
        <taxon>Bacteria</taxon>
        <taxon>Bacillati</taxon>
        <taxon>Bacillota</taxon>
        <taxon>Clostridia</taxon>
        <taxon>Lachnospirales</taxon>
        <taxon>Lachnospiraceae</taxon>
        <taxon>Mediterraneibacter</taxon>
    </lineage>
</organism>
<dbReference type="InterPro" id="IPR013324">
    <property type="entry name" value="RNA_pol_sigma_r3/r4-like"/>
</dbReference>
<dbReference type="InterPro" id="IPR036388">
    <property type="entry name" value="WH-like_DNA-bd_sf"/>
</dbReference>
<protein>
    <recommendedName>
        <fullName evidence="6">RNA polymerase sigma factor</fullName>
    </recommendedName>
</protein>
<dbReference type="EMBL" id="DXFA01000156">
    <property type="protein sequence ID" value="HIX49180.1"/>
    <property type="molecule type" value="Genomic_DNA"/>
</dbReference>
<evidence type="ECO:0000259" key="7">
    <source>
        <dbReference type="Pfam" id="PF04542"/>
    </source>
</evidence>
<proteinExistence type="inferred from homology"/>
<dbReference type="SUPFAM" id="SSF88946">
    <property type="entry name" value="Sigma2 domain of RNA polymerase sigma factors"/>
    <property type="match status" value="1"/>
</dbReference>
<sequence length="181" mass="21120">MDIESVYKQYFKDVFLYLRSLSADAGTAEELAQETFMKALKSLDSFDGSRDIRAWLFVIARNTYYTFCRRERLYADPGQAEKAADGEGGFGMDGLPGSEMGMHRDVIEQLADEERSFLIHRFLHDMREPYKEVFSLRVFGELPFERIGQLFGKSSGWARVSYYRAKQMIREYMEAIEHEKN</sequence>
<accession>A0A9D2ATD4</accession>
<dbReference type="NCBIfam" id="TIGR02937">
    <property type="entry name" value="sigma70-ECF"/>
    <property type="match status" value="1"/>
</dbReference>
<evidence type="ECO:0000256" key="2">
    <source>
        <dbReference type="ARBA" id="ARBA00023015"/>
    </source>
</evidence>
<dbReference type="SUPFAM" id="SSF88659">
    <property type="entry name" value="Sigma3 and sigma4 domains of RNA polymerase sigma factors"/>
    <property type="match status" value="1"/>
</dbReference>
<dbReference type="InterPro" id="IPR014284">
    <property type="entry name" value="RNA_pol_sigma-70_dom"/>
</dbReference>
<keyword evidence="2 6" id="KW-0805">Transcription regulation</keyword>
<dbReference type="GO" id="GO:0003677">
    <property type="term" value="F:DNA binding"/>
    <property type="evidence" value="ECO:0007669"/>
    <property type="project" value="UniProtKB-KW"/>
</dbReference>
<gene>
    <name evidence="8" type="ORF">H9981_09275</name>
</gene>
<feature type="domain" description="RNA polymerase sigma-70 region 2" evidence="7">
    <location>
        <begin position="7"/>
        <end position="72"/>
    </location>
</feature>
<dbReference type="InterPro" id="IPR039425">
    <property type="entry name" value="RNA_pol_sigma-70-like"/>
</dbReference>
<comment type="similarity">
    <text evidence="1 6">Belongs to the sigma-70 factor family. ECF subfamily.</text>
</comment>
<keyword evidence="4 6" id="KW-0238">DNA-binding</keyword>
<evidence type="ECO:0000256" key="6">
    <source>
        <dbReference type="RuleBase" id="RU000716"/>
    </source>
</evidence>
<evidence type="ECO:0000313" key="8">
    <source>
        <dbReference type="EMBL" id="HIX49180.1"/>
    </source>
</evidence>
<evidence type="ECO:0000256" key="5">
    <source>
        <dbReference type="ARBA" id="ARBA00023163"/>
    </source>
</evidence>
<dbReference type="InterPro" id="IPR013325">
    <property type="entry name" value="RNA_pol_sigma_r2"/>
</dbReference>
<evidence type="ECO:0000256" key="3">
    <source>
        <dbReference type="ARBA" id="ARBA00023082"/>
    </source>
</evidence>
<dbReference type="Proteomes" id="UP000824243">
    <property type="component" value="Unassembled WGS sequence"/>
</dbReference>
<name>A0A9D2ATD4_9FIRM</name>
<dbReference type="Pfam" id="PF04542">
    <property type="entry name" value="Sigma70_r2"/>
    <property type="match status" value="1"/>
</dbReference>
<evidence type="ECO:0000256" key="1">
    <source>
        <dbReference type="ARBA" id="ARBA00010641"/>
    </source>
</evidence>
<dbReference type="PANTHER" id="PTHR43133:SF52">
    <property type="entry name" value="ECF RNA POLYMERASE SIGMA FACTOR SIGL"/>
    <property type="match status" value="1"/>
</dbReference>
<dbReference type="Gene3D" id="1.10.10.10">
    <property type="entry name" value="Winged helix-like DNA-binding domain superfamily/Winged helix DNA-binding domain"/>
    <property type="match status" value="1"/>
</dbReference>
<dbReference type="GO" id="GO:0016987">
    <property type="term" value="F:sigma factor activity"/>
    <property type="evidence" value="ECO:0007669"/>
    <property type="project" value="UniProtKB-KW"/>
</dbReference>
<dbReference type="PROSITE" id="PS01063">
    <property type="entry name" value="SIGMA70_ECF"/>
    <property type="match status" value="1"/>
</dbReference>
<evidence type="ECO:0000256" key="4">
    <source>
        <dbReference type="ARBA" id="ARBA00023125"/>
    </source>
</evidence>
<dbReference type="AlphaFoldDB" id="A0A9D2ATD4"/>
<keyword evidence="3 6" id="KW-0731">Sigma factor</keyword>
<dbReference type="PANTHER" id="PTHR43133">
    <property type="entry name" value="RNA POLYMERASE ECF-TYPE SIGMA FACTO"/>
    <property type="match status" value="1"/>
</dbReference>
<keyword evidence="5 6" id="KW-0804">Transcription</keyword>
<dbReference type="InterPro" id="IPR000838">
    <property type="entry name" value="RNA_pol_sigma70_ECF_CS"/>
</dbReference>
<dbReference type="GO" id="GO:0006352">
    <property type="term" value="P:DNA-templated transcription initiation"/>
    <property type="evidence" value="ECO:0007669"/>
    <property type="project" value="InterPro"/>
</dbReference>
<dbReference type="InterPro" id="IPR007627">
    <property type="entry name" value="RNA_pol_sigma70_r2"/>
</dbReference>